<gene>
    <name evidence="10" type="ORF">RDB_LOCUS26825</name>
</gene>
<accession>A0A8H3DXA0</accession>
<dbReference type="PANTHER" id="PTHR23129:SF0">
    <property type="entry name" value="ACYL-COENZYME A DIPHOSPHATASE FITM2"/>
    <property type="match status" value="1"/>
</dbReference>
<evidence type="ECO:0000256" key="9">
    <source>
        <dbReference type="SAM" id="Phobius"/>
    </source>
</evidence>
<comment type="subcellular location">
    <subcellularLocation>
        <location evidence="1">Endoplasmic reticulum membrane</location>
        <topology evidence="1">Multi-pass membrane protein</topology>
    </subcellularLocation>
</comment>
<keyword evidence="6" id="KW-0443">Lipid metabolism</keyword>
<feature type="transmembrane region" description="Helical" evidence="9">
    <location>
        <begin position="278"/>
        <end position="302"/>
    </location>
</feature>
<evidence type="ECO:0000313" key="10">
    <source>
        <dbReference type="EMBL" id="CAE7084928.1"/>
    </source>
</evidence>
<dbReference type="EMBL" id="CAJNJQ010000544">
    <property type="protein sequence ID" value="CAE7084928.1"/>
    <property type="molecule type" value="Genomic_DNA"/>
</dbReference>
<evidence type="ECO:0000256" key="5">
    <source>
        <dbReference type="ARBA" id="ARBA00022989"/>
    </source>
</evidence>
<keyword evidence="2 9" id="KW-0812">Transmembrane</keyword>
<dbReference type="InterPro" id="IPR019388">
    <property type="entry name" value="FIT"/>
</dbReference>
<evidence type="ECO:0000256" key="2">
    <source>
        <dbReference type="ARBA" id="ARBA00022692"/>
    </source>
</evidence>
<comment type="caution">
    <text evidence="10">The sequence shown here is derived from an EMBL/GenBank/DDBJ whole genome shotgun (WGS) entry which is preliminary data.</text>
</comment>
<evidence type="ECO:0008006" key="12">
    <source>
        <dbReference type="Google" id="ProtNLM"/>
    </source>
</evidence>
<dbReference type="AlphaFoldDB" id="A0A8H3DXA0"/>
<dbReference type="GO" id="GO:0008654">
    <property type="term" value="P:phospholipid biosynthetic process"/>
    <property type="evidence" value="ECO:0007669"/>
    <property type="project" value="TreeGrafter"/>
</dbReference>
<dbReference type="GO" id="GO:0034389">
    <property type="term" value="P:lipid droplet organization"/>
    <property type="evidence" value="ECO:0007669"/>
    <property type="project" value="TreeGrafter"/>
</dbReference>
<keyword evidence="7 9" id="KW-0472">Membrane</keyword>
<evidence type="ECO:0000256" key="1">
    <source>
        <dbReference type="ARBA" id="ARBA00004477"/>
    </source>
</evidence>
<evidence type="ECO:0000256" key="6">
    <source>
        <dbReference type="ARBA" id="ARBA00023098"/>
    </source>
</evidence>
<feature type="transmembrane region" description="Helical" evidence="9">
    <location>
        <begin position="46"/>
        <end position="65"/>
    </location>
</feature>
<dbReference type="Proteomes" id="UP000663827">
    <property type="component" value="Unassembled WGS sequence"/>
</dbReference>
<sequence length="346" mass="37814">MSQATPSRRRGGGSPTSKVDSNRSRSPGPNAALAPQATSPLLLHRLLVLSLLSALVGGGTVYSMIYNTYLDTSDPLLAHLPHPSAETSYFARKSNIFNQLFVKKAWAWTTGAFFALWLTGPAHLRKPGRVAEWAIATGIWSLFTMWFFGPSLFHRFAALSGAQCVIHLPPSPDAKSNFVSVPAVFCLQHLPVSPVTHPDLFASDFVVSRLAGTHSLDPKWRSIPKLYSGHDVSGHLFLLTMSIFFLAEQISLSLPLLYPSLEPVPGTIRHRASYLHGIAIKASAALLGIWFMMSWTTAVYFHTPFEKVTGFLAGLMAAYIIKLPIPVFSRAPPPAPHVVPLDKPEI</sequence>
<feature type="transmembrane region" description="Helical" evidence="9">
    <location>
        <begin position="105"/>
        <end position="124"/>
    </location>
</feature>
<dbReference type="PANTHER" id="PTHR23129">
    <property type="entry name" value="ACYL-COENZYME A DIPHOSPHATASE FITM2"/>
    <property type="match status" value="1"/>
</dbReference>
<dbReference type="Pfam" id="PF10261">
    <property type="entry name" value="FIT"/>
    <property type="match status" value="2"/>
</dbReference>
<protein>
    <recommendedName>
        <fullName evidence="12">FIT family protein scs3</fullName>
    </recommendedName>
</protein>
<proteinExistence type="predicted"/>
<feature type="region of interest" description="Disordered" evidence="8">
    <location>
        <begin position="1"/>
        <end position="32"/>
    </location>
</feature>
<feature type="transmembrane region" description="Helical" evidence="9">
    <location>
        <begin position="131"/>
        <end position="149"/>
    </location>
</feature>
<organism evidence="10 11">
    <name type="scientific">Rhizoctonia solani</name>
    <dbReference type="NCBI Taxonomy" id="456999"/>
    <lineage>
        <taxon>Eukaryota</taxon>
        <taxon>Fungi</taxon>
        <taxon>Dikarya</taxon>
        <taxon>Basidiomycota</taxon>
        <taxon>Agaricomycotina</taxon>
        <taxon>Agaricomycetes</taxon>
        <taxon>Cantharellales</taxon>
        <taxon>Ceratobasidiaceae</taxon>
        <taxon>Rhizoctonia</taxon>
    </lineage>
</organism>
<evidence type="ECO:0000256" key="7">
    <source>
        <dbReference type="ARBA" id="ARBA00023136"/>
    </source>
</evidence>
<evidence type="ECO:0000256" key="4">
    <source>
        <dbReference type="ARBA" id="ARBA00022824"/>
    </source>
</evidence>
<feature type="compositionally biased region" description="Polar residues" evidence="8">
    <location>
        <begin position="15"/>
        <end position="27"/>
    </location>
</feature>
<keyword evidence="3" id="KW-0378">Hydrolase</keyword>
<keyword evidence="4" id="KW-0256">Endoplasmic reticulum</keyword>
<evidence type="ECO:0000256" key="3">
    <source>
        <dbReference type="ARBA" id="ARBA00022801"/>
    </source>
</evidence>
<dbReference type="GO" id="GO:0010945">
    <property type="term" value="F:coenzyme A diphosphatase activity"/>
    <property type="evidence" value="ECO:0007669"/>
    <property type="project" value="InterPro"/>
</dbReference>
<dbReference type="GO" id="GO:0019915">
    <property type="term" value="P:lipid storage"/>
    <property type="evidence" value="ECO:0007669"/>
    <property type="project" value="InterPro"/>
</dbReference>
<evidence type="ECO:0000256" key="8">
    <source>
        <dbReference type="SAM" id="MobiDB-lite"/>
    </source>
</evidence>
<evidence type="ECO:0000313" key="11">
    <source>
        <dbReference type="Proteomes" id="UP000663827"/>
    </source>
</evidence>
<feature type="transmembrane region" description="Helical" evidence="9">
    <location>
        <begin position="236"/>
        <end position="258"/>
    </location>
</feature>
<feature type="transmembrane region" description="Helical" evidence="9">
    <location>
        <begin position="308"/>
        <end position="325"/>
    </location>
</feature>
<keyword evidence="5 9" id="KW-1133">Transmembrane helix</keyword>
<dbReference type="GO" id="GO:0005789">
    <property type="term" value="C:endoplasmic reticulum membrane"/>
    <property type="evidence" value="ECO:0007669"/>
    <property type="project" value="UniProtKB-SubCell"/>
</dbReference>
<reference evidence="10" key="1">
    <citation type="submission" date="2021-01" db="EMBL/GenBank/DDBJ databases">
        <authorList>
            <person name="Kaushik A."/>
        </authorList>
    </citation>
    <scope>NUCLEOTIDE SEQUENCE</scope>
    <source>
        <strain evidence="10">AG5</strain>
    </source>
</reference>
<name>A0A8H3DXA0_9AGAM</name>